<dbReference type="Pfam" id="PF06985">
    <property type="entry name" value="HET"/>
    <property type="match status" value="1"/>
</dbReference>
<reference evidence="2 3" key="1">
    <citation type="submission" date="2018-05" db="EMBL/GenBank/DDBJ databases">
        <title>Whole genome sequencing for identification of molecular markers to develop diagnostic detection tools for the regulated plant pathogen Lachnellula willkommii.</title>
        <authorList>
            <person name="Giroux E."/>
            <person name="Bilodeau G."/>
        </authorList>
    </citation>
    <scope>NUCLEOTIDE SEQUENCE [LARGE SCALE GENOMIC DNA]</scope>
    <source>
        <strain evidence="2 3">CBS 625.97</strain>
    </source>
</reference>
<keyword evidence="3" id="KW-1185">Reference proteome</keyword>
<dbReference type="InterPro" id="IPR052895">
    <property type="entry name" value="HetReg/Transcr_Mod"/>
</dbReference>
<evidence type="ECO:0000259" key="1">
    <source>
        <dbReference type="Pfam" id="PF06985"/>
    </source>
</evidence>
<protein>
    <submittedName>
        <fullName evidence="2">Heterokaryon incompatibility protein 6,OR allele</fullName>
    </submittedName>
</protein>
<feature type="domain" description="Heterokaryon incompatibility" evidence="1">
    <location>
        <begin position="53"/>
        <end position="205"/>
    </location>
</feature>
<evidence type="ECO:0000313" key="2">
    <source>
        <dbReference type="EMBL" id="TVY52743.1"/>
    </source>
</evidence>
<evidence type="ECO:0000313" key="3">
    <source>
        <dbReference type="Proteomes" id="UP000481288"/>
    </source>
</evidence>
<dbReference type="OrthoDB" id="2288928at2759"/>
<sequence length="602" mass="68633">MFNFLFSFFRMKYQYSALPQGSVFRYLVLKPGQGNDALECSLHSQSLDEPPDYEAISYVWGPPGRNQTILCDGQVLKITQNLSNVLKRLRLGSELRALWADSICINQGDIQEKGQQVALMAQIYRSAKQTLICLGDDEKGHAKFAVELIEDINTRILKTCKRNNEPWALFPYLDHDDPILSDTRWKSIAVLYSSTWFGRGWTVQEAALAPKCLAIWGQNEISWAELMRVNVWTNFRAPECIQTYEGSIPGLHSHNYFCRNQHEARFFWQAEDLPVVRLLNTLESARDLGLTDPRDRIYAFLGLISTDDEGPDTAWMLQPNYEQDFLDAYKDFAIEYIHKKRSVELLDYVQHTQQTLDAELPSWIPRWDIRLEGGCRLYFPYWQALTDRSSSIHRPSITGTKLSVRAVVLDSIVYVSEAFGPHITLDYIAKVWEAVVEIDVPTPYPPLCRLHAFIETLYGDPLVTNAEDARRSQAAYLLQLHQKTGEVEAIDTQYWKATAKGGDENSYQTSFQWLLDGKRIFLTRRGYFGNAYAVARGDQCGIIFGCKAPSVLRNSGAKNAYQLLGGAYITGTVPRIISEKYQGFVMLGRTESKDWAVPVFAL</sequence>
<name>A0A7D8YKV3_9HELO</name>
<organism evidence="2 3">
    <name type="scientific">Lachnellula cervina</name>
    <dbReference type="NCBI Taxonomy" id="1316786"/>
    <lineage>
        <taxon>Eukaryota</taxon>
        <taxon>Fungi</taxon>
        <taxon>Dikarya</taxon>
        <taxon>Ascomycota</taxon>
        <taxon>Pezizomycotina</taxon>
        <taxon>Leotiomycetes</taxon>
        <taxon>Helotiales</taxon>
        <taxon>Lachnaceae</taxon>
        <taxon>Lachnellula</taxon>
    </lineage>
</organism>
<proteinExistence type="predicted"/>
<dbReference type="AlphaFoldDB" id="A0A7D8YKV3"/>
<dbReference type="Proteomes" id="UP000481288">
    <property type="component" value="Unassembled WGS sequence"/>
</dbReference>
<dbReference type="InterPro" id="IPR010730">
    <property type="entry name" value="HET"/>
</dbReference>
<gene>
    <name evidence="2" type="primary">het-6_9</name>
    <name evidence="2" type="ORF">LCER1_G006084</name>
</gene>
<accession>A0A7D8YKV3</accession>
<dbReference type="EMBL" id="QGMG01000556">
    <property type="protein sequence ID" value="TVY52743.1"/>
    <property type="molecule type" value="Genomic_DNA"/>
</dbReference>
<dbReference type="PANTHER" id="PTHR24148">
    <property type="entry name" value="ANKYRIN REPEAT DOMAIN-CONTAINING PROTEIN 39 HOMOLOG-RELATED"/>
    <property type="match status" value="1"/>
</dbReference>
<dbReference type="PANTHER" id="PTHR24148:SF64">
    <property type="entry name" value="HETEROKARYON INCOMPATIBILITY DOMAIN-CONTAINING PROTEIN"/>
    <property type="match status" value="1"/>
</dbReference>
<comment type="caution">
    <text evidence="2">The sequence shown here is derived from an EMBL/GenBank/DDBJ whole genome shotgun (WGS) entry which is preliminary data.</text>
</comment>
<dbReference type="Pfam" id="PF26639">
    <property type="entry name" value="Het-6_barrel"/>
    <property type="match status" value="1"/>
</dbReference>